<dbReference type="GO" id="GO:0016779">
    <property type="term" value="F:nucleotidyltransferase activity"/>
    <property type="evidence" value="ECO:0007669"/>
    <property type="project" value="UniProtKB-KW"/>
</dbReference>
<dbReference type="Pfam" id="PF01966">
    <property type="entry name" value="HD"/>
    <property type="match status" value="1"/>
</dbReference>
<evidence type="ECO:0000256" key="3">
    <source>
        <dbReference type="ARBA" id="ARBA00022741"/>
    </source>
</evidence>
<accession>A0A3R9KEX9</accession>
<evidence type="ECO:0000256" key="4">
    <source>
        <dbReference type="ARBA" id="ARBA00022801"/>
    </source>
</evidence>
<keyword evidence="8" id="KW-0808">Transferase</keyword>
<comment type="caution">
    <text evidence="8">The sequence shown here is derived from an EMBL/GenBank/DDBJ whole genome shotgun (WGS) entry which is preliminary data.</text>
</comment>
<dbReference type="InterPro" id="IPR006674">
    <property type="entry name" value="HD_domain"/>
</dbReference>
<dbReference type="AlphaFoldDB" id="A0A3R9KEX9"/>
<dbReference type="EMBL" id="RJPQ01000016">
    <property type="protein sequence ID" value="RSJ83514.1"/>
    <property type="molecule type" value="Genomic_DNA"/>
</dbReference>
<name>A0A3R9KEX9_STRCR</name>
<feature type="domain" description="HD" evidence="7">
    <location>
        <begin position="26"/>
        <end position="140"/>
    </location>
</feature>
<dbReference type="Proteomes" id="UP000277890">
    <property type="component" value="Unassembled WGS sequence"/>
</dbReference>
<dbReference type="CDD" id="cd00077">
    <property type="entry name" value="HDc"/>
    <property type="match status" value="1"/>
</dbReference>
<gene>
    <name evidence="8" type="ORF">D8794_10035</name>
</gene>
<dbReference type="SMART" id="SM00471">
    <property type="entry name" value="HDc"/>
    <property type="match status" value="1"/>
</dbReference>
<dbReference type="RefSeq" id="WP_125372043.1">
    <property type="nucleotide sequence ID" value="NZ_RJPO01000016.1"/>
</dbReference>
<dbReference type="EC" id="3.6.1.41" evidence="1"/>
<keyword evidence="3" id="KW-0547">Nucleotide-binding</keyword>
<dbReference type="PROSITE" id="PS51831">
    <property type="entry name" value="HD"/>
    <property type="match status" value="1"/>
</dbReference>
<sequence>MTYESYISISREALLAKMETVMPEKRLRHCLGVEKASRELAERFGLDVEKAGLAGLLHDYAKKVSDEDFLSLIDKYRLDPDLKNWGNNVWHGMVGIYKIQEDLGIEDAEILRAIEIHTVGSSTMSELDKVVYVADYIEHNRDFPGVEKARELAQRSLNQAVAYETARTVEHLAHKGMPIYPQTLETYNAFVEYLKEIEEIKEEL</sequence>
<dbReference type="NCBIfam" id="TIGR00488">
    <property type="entry name" value="bis(5'-nucleosyl)-tetraphosphatase (symmetrical) YqeK"/>
    <property type="match status" value="1"/>
</dbReference>
<keyword evidence="4" id="KW-0378">Hydrolase</keyword>
<evidence type="ECO:0000256" key="2">
    <source>
        <dbReference type="ARBA" id="ARBA00022723"/>
    </source>
</evidence>
<dbReference type="PANTHER" id="PTHR35795:SF1">
    <property type="entry name" value="BIS(5'-NUCLEOSYL)-TETRAPHOSPHATASE, SYMMETRICAL"/>
    <property type="match status" value="1"/>
</dbReference>
<dbReference type="GO" id="GO:0000166">
    <property type="term" value="F:nucleotide binding"/>
    <property type="evidence" value="ECO:0007669"/>
    <property type="project" value="UniProtKB-KW"/>
</dbReference>
<reference evidence="8 9" key="1">
    <citation type="submission" date="2018-11" db="EMBL/GenBank/DDBJ databases">
        <title>Species Designations Belie Phenotypic and Genotypic Heterogeneity in Oral Streptococci.</title>
        <authorList>
            <person name="Velsko I."/>
        </authorList>
    </citation>
    <scope>NUCLEOTIDE SEQUENCE [LARGE SCALE GENOMIC DNA]</scope>
    <source>
        <strain evidence="8 9">A54</strain>
    </source>
</reference>
<proteinExistence type="predicted"/>
<organism evidence="8 9">
    <name type="scientific">Streptococcus cristatus</name>
    <dbReference type="NCBI Taxonomy" id="45634"/>
    <lineage>
        <taxon>Bacteria</taxon>
        <taxon>Bacillati</taxon>
        <taxon>Bacillota</taxon>
        <taxon>Bacilli</taxon>
        <taxon>Lactobacillales</taxon>
        <taxon>Streptococcaceae</taxon>
        <taxon>Streptococcus</taxon>
    </lineage>
</organism>
<evidence type="ECO:0000256" key="5">
    <source>
        <dbReference type="ARBA" id="ARBA00023004"/>
    </source>
</evidence>
<comment type="catalytic activity">
    <reaction evidence="6">
        <text>P(1),P(4)-bis(5'-adenosyl) tetraphosphate + H2O = 2 ADP + 2 H(+)</text>
        <dbReference type="Rhea" id="RHEA:24252"/>
        <dbReference type="ChEBI" id="CHEBI:15377"/>
        <dbReference type="ChEBI" id="CHEBI:15378"/>
        <dbReference type="ChEBI" id="CHEBI:58141"/>
        <dbReference type="ChEBI" id="CHEBI:456216"/>
        <dbReference type="EC" id="3.6.1.41"/>
    </reaction>
</comment>
<dbReference type="PANTHER" id="PTHR35795">
    <property type="entry name" value="SLR1885 PROTEIN"/>
    <property type="match status" value="1"/>
</dbReference>
<evidence type="ECO:0000313" key="9">
    <source>
        <dbReference type="Proteomes" id="UP000277890"/>
    </source>
</evidence>
<keyword evidence="2" id="KW-0479">Metal-binding</keyword>
<evidence type="ECO:0000256" key="1">
    <source>
        <dbReference type="ARBA" id="ARBA00012506"/>
    </source>
</evidence>
<dbReference type="GO" id="GO:0008803">
    <property type="term" value="F:bis(5'-nucleosyl)-tetraphosphatase (symmetrical) activity"/>
    <property type="evidence" value="ECO:0007669"/>
    <property type="project" value="UniProtKB-EC"/>
</dbReference>
<protein>
    <recommendedName>
        <fullName evidence="1">bis(5'-nucleosyl)-tetraphosphatase (symmetrical)</fullName>
        <ecNumber evidence="1">3.6.1.41</ecNumber>
    </recommendedName>
</protein>
<dbReference type="InterPro" id="IPR005249">
    <property type="entry name" value="YqeK"/>
</dbReference>
<evidence type="ECO:0000313" key="8">
    <source>
        <dbReference type="EMBL" id="RSJ83514.1"/>
    </source>
</evidence>
<dbReference type="Gene3D" id="1.10.3210.10">
    <property type="entry name" value="Hypothetical protein af1432"/>
    <property type="match status" value="1"/>
</dbReference>
<evidence type="ECO:0000256" key="6">
    <source>
        <dbReference type="ARBA" id="ARBA00049417"/>
    </source>
</evidence>
<dbReference type="InterPro" id="IPR051094">
    <property type="entry name" value="Diverse_Catalytic_Enzymes"/>
</dbReference>
<dbReference type="SUPFAM" id="SSF109604">
    <property type="entry name" value="HD-domain/PDEase-like"/>
    <property type="match status" value="1"/>
</dbReference>
<evidence type="ECO:0000259" key="7">
    <source>
        <dbReference type="PROSITE" id="PS51831"/>
    </source>
</evidence>
<dbReference type="GO" id="GO:0046872">
    <property type="term" value="F:metal ion binding"/>
    <property type="evidence" value="ECO:0007669"/>
    <property type="project" value="UniProtKB-KW"/>
</dbReference>
<keyword evidence="5" id="KW-0408">Iron</keyword>
<dbReference type="InterPro" id="IPR003607">
    <property type="entry name" value="HD/PDEase_dom"/>
</dbReference>
<keyword evidence="8" id="KW-0548">Nucleotidyltransferase</keyword>